<keyword evidence="3" id="KW-1185">Reference proteome</keyword>
<feature type="non-terminal residue" evidence="2">
    <location>
        <position position="91"/>
    </location>
</feature>
<keyword evidence="1" id="KW-1133">Transmembrane helix</keyword>
<evidence type="ECO:0000256" key="1">
    <source>
        <dbReference type="SAM" id="Phobius"/>
    </source>
</evidence>
<dbReference type="AlphaFoldDB" id="A0A7R9QFP2"/>
<organism evidence="2">
    <name type="scientific">Medioppia subpectinata</name>
    <dbReference type="NCBI Taxonomy" id="1979941"/>
    <lineage>
        <taxon>Eukaryota</taxon>
        <taxon>Metazoa</taxon>
        <taxon>Ecdysozoa</taxon>
        <taxon>Arthropoda</taxon>
        <taxon>Chelicerata</taxon>
        <taxon>Arachnida</taxon>
        <taxon>Acari</taxon>
        <taxon>Acariformes</taxon>
        <taxon>Sarcoptiformes</taxon>
        <taxon>Oribatida</taxon>
        <taxon>Brachypylina</taxon>
        <taxon>Oppioidea</taxon>
        <taxon>Oppiidae</taxon>
        <taxon>Medioppia</taxon>
    </lineage>
</organism>
<dbReference type="OrthoDB" id="3168162at2759"/>
<keyword evidence="1" id="KW-0812">Transmembrane</keyword>
<gene>
    <name evidence="2" type="ORF">OSB1V03_LOCUS19936</name>
</gene>
<sequence>MEMSIKWELKEMFDSLISAPKYHLALEGCLVMCVLWLLFHKSYKPESTKLTEKEKEELIAEWTPEPLVPDTPSDHYALNPRIVTSKLGKRI</sequence>
<evidence type="ECO:0000313" key="3">
    <source>
        <dbReference type="Proteomes" id="UP000759131"/>
    </source>
</evidence>
<dbReference type="EMBL" id="CAJPIZ010030818">
    <property type="protein sequence ID" value="CAG2119989.1"/>
    <property type="molecule type" value="Genomic_DNA"/>
</dbReference>
<name>A0A7R9QFP2_9ACAR</name>
<proteinExistence type="predicted"/>
<reference evidence="2" key="1">
    <citation type="submission" date="2020-11" db="EMBL/GenBank/DDBJ databases">
        <authorList>
            <person name="Tran Van P."/>
        </authorList>
    </citation>
    <scope>NUCLEOTIDE SEQUENCE</scope>
</reference>
<keyword evidence="1" id="KW-0472">Membrane</keyword>
<accession>A0A7R9QFP2</accession>
<dbReference type="Proteomes" id="UP000759131">
    <property type="component" value="Unassembled WGS sequence"/>
</dbReference>
<evidence type="ECO:0000313" key="2">
    <source>
        <dbReference type="EMBL" id="CAD7644177.1"/>
    </source>
</evidence>
<protein>
    <submittedName>
        <fullName evidence="2">Uncharacterized protein</fullName>
    </submittedName>
</protein>
<dbReference type="EMBL" id="OC885393">
    <property type="protein sequence ID" value="CAD7644177.1"/>
    <property type="molecule type" value="Genomic_DNA"/>
</dbReference>
<feature type="transmembrane region" description="Helical" evidence="1">
    <location>
        <begin position="20"/>
        <end position="39"/>
    </location>
</feature>